<sequence length="106" mass="11803">MSRRRQGDSRTPPLTRLSLMDMCGGATGRARWPAQLAGRPGKTRLTRTKDGYTAPQATSPVAHKEGILLRITVGRPVWHRSPERQPQIGNRLSRVGAEQQAGRYCR</sequence>
<dbReference type="EMBL" id="CP022115">
    <property type="protein sequence ID" value="ASJ24423.1"/>
    <property type="molecule type" value="Genomic_DNA"/>
</dbReference>
<evidence type="ECO:0000313" key="2">
    <source>
        <dbReference type="EMBL" id="ASJ24423.1"/>
    </source>
</evidence>
<gene>
    <name evidence="2" type="ORF">LHGZ1_1592</name>
</gene>
<reference evidence="3" key="1">
    <citation type="submission" date="2017-06" db="EMBL/GenBank/DDBJ databases">
        <title>Whole genome sequence of Laribacter hongkongensis LHGZ1.</title>
        <authorList>
            <person name="Chen D."/>
            <person name="Wu H."/>
            <person name="Chen J."/>
        </authorList>
    </citation>
    <scope>NUCLEOTIDE SEQUENCE [LARGE SCALE GENOMIC DNA]</scope>
    <source>
        <strain evidence="3">LHGZ1</strain>
    </source>
</reference>
<protein>
    <submittedName>
        <fullName evidence="2">Uncharacterized protein</fullName>
    </submittedName>
</protein>
<organism evidence="2 3">
    <name type="scientific">Laribacter hongkongensis</name>
    <dbReference type="NCBI Taxonomy" id="168471"/>
    <lineage>
        <taxon>Bacteria</taxon>
        <taxon>Pseudomonadati</taxon>
        <taxon>Pseudomonadota</taxon>
        <taxon>Betaproteobacteria</taxon>
        <taxon>Neisseriales</taxon>
        <taxon>Aquaspirillaceae</taxon>
        <taxon>Laribacter</taxon>
    </lineage>
</organism>
<evidence type="ECO:0000256" key="1">
    <source>
        <dbReference type="SAM" id="MobiDB-lite"/>
    </source>
</evidence>
<proteinExistence type="predicted"/>
<name>A0A248LJS1_9NEIS</name>
<dbReference type="Proteomes" id="UP000197424">
    <property type="component" value="Chromosome"/>
</dbReference>
<dbReference type="AlphaFoldDB" id="A0A248LJS1"/>
<feature type="region of interest" description="Disordered" evidence="1">
    <location>
        <begin position="80"/>
        <end position="106"/>
    </location>
</feature>
<accession>A0A248LJS1</accession>
<evidence type="ECO:0000313" key="3">
    <source>
        <dbReference type="Proteomes" id="UP000197424"/>
    </source>
</evidence>